<name>A0ABP0THY5_9BRYO</name>
<proteinExistence type="predicted"/>
<gene>
    <name evidence="1" type="ORF">CSSPTR1EN2_LOCUS3492</name>
</gene>
<protein>
    <submittedName>
        <fullName evidence="1">Uncharacterized protein</fullName>
    </submittedName>
</protein>
<sequence>MCEGLAPIEGEAPLVFISGKLGQNFALGWLGSCNEAKRILFAAYGLGCGGRLPDHIQSIRTHPIIARLVAPQALARYHRHLRLRQISRDHLTLMQLLHAIPSIADCLIHLVLVFSEIVVE</sequence>
<evidence type="ECO:0000313" key="2">
    <source>
        <dbReference type="Proteomes" id="UP001497512"/>
    </source>
</evidence>
<dbReference type="Proteomes" id="UP001497512">
    <property type="component" value="Chromosome 11"/>
</dbReference>
<accession>A0ABP0THY5</accession>
<evidence type="ECO:0000313" key="1">
    <source>
        <dbReference type="EMBL" id="CAK9196475.1"/>
    </source>
</evidence>
<reference evidence="1" key="1">
    <citation type="submission" date="2024-02" db="EMBL/GenBank/DDBJ databases">
        <authorList>
            <consortium name="ELIXIR-Norway"/>
            <consortium name="Elixir Norway"/>
        </authorList>
    </citation>
    <scope>NUCLEOTIDE SEQUENCE</scope>
</reference>
<dbReference type="EMBL" id="OZ019903">
    <property type="protein sequence ID" value="CAK9196475.1"/>
    <property type="molecule type" value="Genomic_DNA"/>
</dbReference>
<keyword evidence="2" id="KW-1185">Reference proteome</keyword>
<organism evidence="1 2">
    <name type="scientific">Sphagnum troendelagicum</name>
    <dbReference type="NCBI Taxonomy" id="128251"/>
    <lineage>
        <taxon>Eukaryota</taxon>
        <taxon>Viridiplantae</taxon>
        <taxon>Streptophyta</taxon>
        <taxon>Embryophyta</taxon>
        <taxon>Bryophyta</taxon>
        <taxon>Sphagnophytina</taxon>
        <taxon>Sphagnopsida</taxon>
        <taxon>Sphagnales</taxon>
        <taxon>Sphagnaceae</taxon>
        <taxon>Sphagnum</taxon>
    </lineage>
</organism>